<dbReference type="SMART" id="SM00397">
    <property type="entry name" value="t_SNARE"/>
    <property type="match status" value="1"/>
</dbReference>
<dbReference type="GO" id="GO:0005737">
    <property type="term" value="C:cytoplasm"/>
    <property type="evidence" value="ECO:0007669"/>
    <property type="project" value="UniProtKB-SubCell"/>
</dbReference>
<dbReference type="STRING" id="1299270.R9AQU1"/>
<protein>
    <submittedName>
        <fullName evidence="6">Putative syntaxin-8B</fullName>
    </submittedName>
</protein>
<evidence type="ECO:0000256" key="3">
    <source>
        <dbReference type="SAM" id="MobiDB-lite"/>
    </source>
</evidence>
<dbReference type="PANTHER" id="PTHR22999">
    <property type="entry name" value="PX SERINE/THREONINE KINASE PXK"/>
    <property type="match status" value="1"/>
</dbReference>
<feature type="compositionally biased region" description="Basic and acidic residues" evidence="3">
    <location>
        <begin position="353"/>
        <end position="362"/>
    </location>
</feature>
<evidence type="ECO:0000259" key="5">
    <source>
        <dbReference type="PROSITE" id="PS50195"/>
    </source>
</evidence>
<feature type="region of interest" description="Disordered" evidence="3">
    <location>
        <begin position="336"/>
        <end position="364"/>
    </location>
</feature>
<dbReference type="Gene3D" id="3.30.1520.10">
    <property type="entry name" value="Phox-like domain"/>
    <property type="match status" value="1"/>
</dbReference>
<name>R9AQU1_WALI9</name>
<feature type="domain" description="PX" evidence="5">
    <location>
        <begin position="134"/>
        <end position="248"/>
    </location>
</feature>
<comment type="subcellular location">
    <subcellularLocation>
        <location evidence="1">Cytoplasm</location>
    </subcellularLocation>
</comment>
<dbReference type="SUPFAM" id="SSF64268">
    <property type="entry name" value="PX domain"/>
    <property type="match status" value="1"/>
</dbReference>
<dbReference type="eggNOG" id="ENOG502RXJQ">
    <property type="taxonomic scope" value="Eukaryota"/>
</dbReference>
<dbReference type="KEGG" id="wic:J056_000022"/>
<dbReference type="SUPFAM" id="SSF58038">
    <property type="entry name" value="SNARE fusion complex"/>
    <property type="match status" value="1"/>
</dbReference>
<dbReference type="RefSeq" id="XP_009265695.1">
    <property type="nucleotide sequence ID" value="XM_009267420.1"/>
</dbReference>
<evidence type="ECO:0000256" key="2">
    <source>
        <dbReference type="ARBA" id="ARBA00022490"/>
    </source>
</evidence>
<evidence type="ECO:0000256" key="1">
    <source>
        <dbReference type="ARBA" id="ARBA00004496"/>
    </source>
</evidence>
<gene>
    <name evidence="6" type="ORF">J056_000022</name>
</gene>
<evidence type="ECO:0000313" key="6">
    <source>
        <dbReference type="EMBL" id="EOR04582.1"/>
    </source>
</evidence>
<keyword evidence="7" id="KW-1185">Reference proteome</keyword>
<proteinExistence type="predicted"/>
<keyword evidence="2" id="KW-0963">Cytoplasm</keyword>
<dbReference type="OrthoDB" id="428895at2759"/>
<dbReference type="InterPro" id="IPR001683">
    <property type="entry name" value="PX_dom"/>
</dbReference>
<dbReference type="Proteomes" id="UP000014064">
    <property type="component" value="Unassembled WGS sequence"/>
</dbReference>
<reference evidence="7" key="1">
    <citation type="journal article" date="2013" name="BMC Genomics">
        <title>Genome and transcriptome sequencing of the halophilic fungus Wallemia ichthyophaga: haloadaptations present and absent.</title>
        <authorList>
            <person name="Zajc J."/>
            <person name="Liu Y."/>
            <person name="Dai W."/>
            <person name="Yang Z."/>
            <person name="Hu J."/>
            <person name="Gostincar C."/>
            <person name="Gunde-Cimerman N."/>
        </authorList>
    </citation>
    <scope>NUCLEOTIDE SEQUENCE [LARGE SCALE GENOMIC DNA]</scope>
    <source>
        <strain evidence="7">EXF-994 / CBS 113033</strain>
    </source>
</reference>
<dbReference type="InterPro" id="IPR000727">
    <property type="entry name" value="T_SNARE_dom"/>
</dbReference>
<dbReference type="GO" id="GO:0035091">
    <property type="term" value="F:phosphatidylinositol binding"/>
    <property type="evidence" value="ECO:0007669"/>
    <property type="project" value="InterPro"/>
</dbReference>
<dbReference type="Pfam" id="PF00787">
    <property type="entry name" value="PX"/>
    <property type="match status" value="1"/>
</dbReference>
<dbReference type="EMBL" id="KE007224">
    <property type="protein sequence ID" value="EOR04582.1"/>
    <property type="molecule type" value="Genomic_DNA"/>
</dbReference>
<dbReference type="SMART" id="SM00312">
    <property type="entry name" value="PX"/>
    <property type="match status" value="1"/>
</dbReference>
<dbReference type="InterPro" id="IPR051837">
    <property type="entry name" value="SortingNexin/PXDomain-PKLike"/>
</dbReference>
<dbReference type="AlphaFoldDB" id="R9AQU1"/>
<dbReference type="Gene3D" id="1.20.5.110">
    <property type="match status" value="1"/>
</dbReference>
<dbReference type="PANTHER" id="PTHR22999:SF23">
    <property type="entry name" value="SORTING NEXIN-16"/>
    <property type="match status" value="1"/>
</dbReference>
<dbReference type="InterPro" id="IPR036871">
    <property type="entry name" value="PX_dom_sf"/>
</dbReference>
<dbReference type="GeneID" id="20372974"/>
<dbReference type="HOGENOM" id="CLU_630388_0_0_1"/>
<feature type="domain" description="T-SNARE coiled-coil homology" evidence="4">
    <location>
        <begin position="373"/>
        <end position="435"/>
    </location>
</feature>
<dbReference type="CDD" id="cd15858">
    <property type="entry name" value="SNARE_VAM7"/>
    <property type="match status" value="1"/>
</dbReference>
<evidence type="ECO:0000313" key="7">
    <source>
        <dbReference type="Proteomes" id="UP000014064"/>
    </source>
</evidence>
<dbReference type="PROSITE" id="PS50192">
    <property type="entry name" value="T_SNARE"/>
    <property type="match status" value="1"/>
</dbReference>
<accession>R9AQU1</accession>
<evidence type="ECO:0000259" key="4">
    <source>
        <dbReference type="PROSITE" id="PS50192"/>
    </source>
</evidence>
<feature type="compositionally biased region" description="Polar residues" evidence="3">
    <location>
        <begin position="336"/>
        <end position="352"/>
    </location>
</feature>
<sequence length="435" mass="49740">MAKTSRTRSNSAATCASIAPFTSITSFDGHKTKLGRSRTTCTGSKPKPVAASRQLANVLNIHPNVPKVETIKVGGKMVHQLTIKLGSEISVQRRTRYRSEKMRELERDVWWNCLYRPSLTAPPLSSTPSMTTPVIRSIHIDCYEIRTTPPPSHTVYKIHVSTNLNSYVIDKRYSDFDNLDKQLRGLDSGVVTIPPKHLLRFRQSTNEPVIKERVDGFNKYLHFIISSRNPIWRDSREFKAFICLQAQTRGAFNWMESYRTLSNQLRVLKGLVYKSDKSARRELFVCLAKLRELQLNLDTTKQSISSNEFNSRHQLLLSLVDQVDLIELMLKDTSKQNKQTEQPKTLSFNRQSKPVETEETRPLDSTQLHTLQSTKMASQDTQIEQISLRLQRQLEMGLAINSEVAQHNELLDSLDGSLNNFDVNLNKANKMLNRL</sequence>
<dbReference type="PROSITE" id="PS50195">
    <property type="entry name" value="PX"/>
    <property type="match status" value="1"/>
</dbReference>
<organism evidence="6 7">
    <name type="scientific">Wallemia ichthyophaga (strain EXF-994 / CBS 113033)</name>
    <dbReference type="NCBI Taxonomy" id="1299270"/>
    <lineage>
        <taxon>Eukaryota</taxon>
        <taxon>Fungi</taxon>
        <taxon>Dikarya</taxon>
        <taxon>Basidiomycota</taxon>
        <taxon>Wallemiomycotina</taxon>
        <taxon>Wallemiomycetes</taxon>
        <taxon>Wallemiales</taxon>
        <taxon>Wallemiaceae</taxon>
        <taxon>Wallemia</taxon>
    </lineage>
</organism>